<dbReference type="AlphaFoldDB" id="R0FJG0"/>
<gene>
    <name evidence="2" type="ORF">CARUB_v10003207mg</name>
</gene>
<dbReference type="STRING" id="81985.R0FJG0"/>
<dbReference type="InterPro" id="IPR001810">
    <property type="entry name" value="F-box_dom"/>
</dbReference>
<dbReference type="InterPro" id="IPR036047">
    <property type="entry name" value="F-box-like_dom_sf"/>
</dbReference>
<protein>
    <recommendedName>
        <fullName evidence="1">F-box domain-containing protein</fullName>
    </recommendedName>
</protein>
<reference evidence="3" key="1">
    <citation type="journal article" date="2013" name="Nat. Genet.">
        <title>The Capsella rubella genome and the genomic consequences of rapid mating system evolution.</title>
        <authorList>
            <person name="Slotte T."/>
            <person name="Hazzouri K.M."/>
            <person name="Agren J.A."/>
            <person name="Koenig D."/>
            <person name="Maumus F."/>
            <person name="Guo Y.L."/>
            <person name="Steige K."/>
            <person name="Platts A.E."/>
            <person name="Escobar J.S."/>
            <person name="Newman L.K."/>
            <person name="Wang W."/>
            <person name="Mandakova T."/>
            <person name="Vello E."/>
            <person name="Smith L.M."/>
            <person name="Henz S.R."/>
            <person name="Steffen J."/>
            <person name="Takuno S."/>
            <person name="Brandvain Y."/>
            <person name="Coop G."/>
            <person name="Andolfatto P."/>
            <person name="Hu T.T."/>
            <person name="Blanchette M."/>
            <person name="Clark R.M."/>
            <person name="Quesneville H."/>
            <person name="Nordborg M."/>
            <person name="Gaut B.S."/>
            <person name="Lysak M.A."/>
            <person name="Jenkins J."/>
            <person name="Grimwood J."/>
            <person name="Chapman J."/>
            <person name="Prochnik S."/>
            <person name="Shu S."/>
            <person name="Rokhsar D."/>
            <person name="Schmutz J."/>
            <person name="Weigel D."/>
            <person name="Wright S.I."/>
        </authorList>
    </citation>
    <scope>NUCLEOTIDE SEQUENCE [LARGE SCALE GENOMIC DNA]</scope>
    <source>
        <strain evidence="3">cv. Monte Gargano</strain>
    </source>
</reference>
<dbReference type="Pfam" id="PF12937">
    <property type="entry name" value="F-box-like"/>
    <property type="match status" value="1"/>
</dbReference>
<dbReference type="EMBL" id="KB870810">
    <property type="protein sequence ID" value="EOA22547.1"/>
    <property type="molecule type" value="Genomic_DNA"/>
</dbReference>
<dbReference type="Proteomes" id="UP000029121">
    <property type="component" value="Unassembled WGS sequence"/>
</dbReference>
<dbReference type="Gene3D" id="1.20.1280.50">
    <property type="match status" value="1"/>
</dbReference>
<keyword evidence="3" id="KW-1185">Reference proteome</keyword>
<proteinExistence type="predicted"/>
<dbReference type="SMART" id="SM00256">
    <property type="entry name" value="FBOX"/>
    <property type="match status" value="1"/>
</dbReference>
<evidence type="ECO:0000313" key="3">
    <source>
        <dbReference type="Proteomes" id="UP000029121"/>
    </source>
</evidence>
<dbReference type="InterPro" id="IPR050796">
    <property type="entry name" value="SCF_F-box_component"/>
</dbReference>
<accession>R0FJG0</accession>
<evidence type="ECO:0000259" key="1">
    <source>
        <dbReference type="SMART" id="SM00256"/>
    </source>
</evidence>
<dbReference type="PANTHER" id="PTHR31672">
    <property type="entry name" value="BNACNNG10540D PROTEIN"/>
    <property type="match status" value="1"/>
</dbReference>
<evidence type="ECO:0000313" key="2">
    <source>
        <dbReference type="EMBL" id="EOA22547.1"/>
    </source>
</evidence>
<dbReference type="InterPro" id="IPR056592">
    <property type="entry name" value="Beta-prop_At3g26010-like"/>
</dbReference>
<name>R0FJG0_9BRAS</name>
<feature type="domain" description="F-box" evidence="1">
    <location>
        <begin position="10"/>
        <end position="50"/>
    </location>
</feature>
<sequence length="403" mass="46495">MEKKRKSLVPPEEVLVKILARLVSLRSIARVRSVCKEWKLIIDSDFFRDHYESLHSSPSSVSWSIMNNSNKTEIVGHHGCERWGLTGFLGSFITRSNPNETTAVRKTCVLSCTDGLVLLYTETMEGAPMYHVGNPLLRQWVLIPFPPHLTGYDVVRLQENRNCFHDNGLVTKMEKGIAVGYKVVWTLIWSRLSHSVPLNEILHWLATIDNSDADANYVISYDFYNVGDEASIIPFPDIQQYQGTRRFKRTITTSAGSVVYCNAFGDNNNVVERTVRVWRLVSTHEHPNSWQLLWQVMTSDKDGVEYFPMVMHPLNSHIMYCWSCNTNSLLLFNLRESKCSLHKEVKRTYKSMDGCIMRISDCKEYMDSISPKLVNNMYASNHHLFFSQFVLPRWFNPLPQLIS</sequence>
<dbReference type="SUPFAM" id="SSF81383">
    <property type="entry name" value="F-box domain"/>
    <property type="match status" value="1"/>
</dbReference>
<organism evidence="2 3">
    <name type="scientific">Capsella rubella</name>
    <dbReference type="NCBI Taxonomy" id="81985"/>
    <lineage>
        <taxon>Eukaryota</taxon>
        <taxon>Viridiplantae</taxon>
        <taxon>Streptophyta</taxon>
        <taxon>Embryophyta</taxon>
        <taxon>Tracheophyta</taxon>
        <taxon>Spermatophyta</taxon>
        <taxon>Magnoliopsida</taxon>
        <taxon>eudicotyledons</taxon>
        <taxon>Gunneridae</taxon>
        <taxon>Pentapetalae</taxon>
        <taxon>rosids</taxon>
        <taxon>malvids</taxon>
        <taxon>Brassicales</taxon>
        <taxon>Brassicaceae</taxon>
        <taxon>Camelineae</taxon>
        <taxon>Capsella</taxon>
    </lineage>
</organism>
<dbReference type="Pfam" id="PF24750">
    <property type="entry name" value="b-prop_At3g26010-like"/>
    <property type="match status" value="2"/>
</dbReference>